<accession>A0A075WSY7</accession>
<dbReference type="KEGG" id="tcm:HL41_03860"/>
<keyword evidence="5" id="KW-0378">Hydrolase</keyword>
<dbReference type="PANTHER" id="PTHR37311:SF1">
    <property type="entry name" value="2-PHOSPHOSULFOLACTATE PHOSPHATASE-RELATED"/>
    <property type="match status" value="1"/>
</dbReference>
<evidence type="ECO:0000256" key="3">
    <source>
        <dbReference type="ARBA" id="ARBA00012953"/>
    </source>
</evidence>
<name>A0A075WSY7_9BACT</name>
<evidence type="ECO:0000256" key="6">
    <source>
        <dbReference type="ARBA" id="ARBA00022842"/>
    </source>
</evidence>
<dbReference type="RefSeq" id="WP_038060306.1">
    <property type="nucleotide sequence ID" value="NZ_CP008796.1"/>
</dbReference>
<dbReference type="GO" id="GO:0050545">
    <property type="term" value="F:sulfopyruvate decarboxylase activity"/>
    <property type="evidence" value="ECO:0007669"/>
    <property type="project" value="TreeGrafter"/>
</dbReference>
<comment type="cofactor">
    <cofactor evidence="1">
        <name>Mg(2+)</name>
        <dbReference type="ChEBI" id="CHEBI:18420"/>
    </cofactor>
</comment>
<dbReference type="GO" id="GO:0050532">
    <property type="term" value="F:2-phosphosulfolactate phosphatase activity"/>
    <property type="evidence" value="ECO:0007669"/>
    <property type="project" value="UniProtKB-EC"/>
</dbReference>
<reference evidence="8 9" key="1">
    <citation type="journal article" date="2015" name="Genome Announc.">
        <title>Genome Sequence of a Sulfate-Reducing Thermophilic Bacterium, Thermodesulfobacterium commune DSM 2178T (Phylum Thermodesulfobacteria).</title>
        <authorList>
            <person name="Bhatnagar S."/>
            <person name="Badger J.H."/>
            <person name="Madupu R."/>
            <person name="Khouri H.M."/>
            <person name="O'Connor E.M."/>
            <person name="Robb F.T."/>
            <person name="Ward N.L."/>
            <person name="Eisen J.A."/>
        </authorList>
    </citation>
    <scope>NUCLEOTIDE SEQUENCE [LARGE SCALE GENOMIC DNA]</scope>
    <source>
        <strain evidence="8 9">DSM 2178</strain>
    </source>
</reference>
<dbReference type="GO" id="GO:0000287">
    <property type="term" value="F:magnesium ion binding"/>
    <property type="evidence" value="ECO:0007669"/>
    <property type="project" value="InterPro"/>
</dbReference>
<dbReference type="SUPFAM" id="SSF142823">
    <property type="entry name" value="ComB-like"/>
    <property type="match status" value="1"/>
</dbReference>
<keyword evidence="6" id="KW-0460">Magnesium</keyword>
<comment type="similarity">
    <text evidence="2">Belongs to the ComB family.</text>
</comment>
<keyword evidence="9" id="KW-1185">Reference proteome</keyword>
<protein>
    <recommendedName>
        <fullName evidence="4">Probable 2-phosphosulfolactate phosphatase</fullName>
        <ecNumber evidence="3">3.1.3.71</ecNumber>
    </recommendedName>
</protein>
<evidence type="ECO:0000256" key="5">
    <source>
        <dbReference type="ARBA" id="ARBA00022801"/>
    </source>
</evidence>
<evidence type="ECO:0000313" key="9">
    <source>
        <dbReference type="Proteomes" id="UP000028481"/>
    </source>
</evidence>
<dbReference type="Proteomes" id="UP000028481">
    <property type="component" value="Chromosome"/>
</dbReference>
<dbReference type="EMBL" id="CP008796">
    <property type="protein sequence ID" value="AIH03981.1"/>
    <property type="molecule type" value="Genomic_DNA"/>
</dbReference>
<proteinExistence type="inferred from homology"/>
<dbReference type="eggNOG" id="COG2045">
    <property type="taxonomic scope" value="Bacteria"/>
</dbReference>
<dbReference type="EC" id="3.1.3.71" evidence="3"/>
<dbReference type="OrthoDB" id="4913at2"/>
<evidence type="ECO:0000256" key="2">
    <source>
        <dbReference type="ARBA" id="ARBA00009997"/>
    </source>
</evidence>
<gene>
    <name evidence="8" type="ORF">HL41_03860</name>
</gene>
<dbReference type="Gene3D" id="3.90.1560.10">
    <property type="entry name" value="ComB-like"/>
    <property type="match status" value="1"/>
</dbReference>
<dbReference type="InterPro" id="IPR005238">
    <property type="entry name" value="ComB-like"/>
</dbReference>
<evidence type="ECO:0000256" key="7">
    <source>
        <dbReference type="ARBA" id="ARBA00033711"/>
    </source>
</evidence>
<dbReference type="PaxDb" id="289377-HL41_03860"/>
<evidence type="ECO:0000256" key="4">
    <source>
        <dbReference type="ARBA" id="ARBA00021948"/>
    </source>
</evidence>
<evidence type="ECO:0000313" key="8">
    <source>
        <dbReference type="EMBL" id="AIH03981.1"/>
    </source>
</evidence>
<dbReference type="AlphaFoldDB" id="A0A075WSY7"/>
<dbReference type="Pfam" id="PF04029">
    <property type="entry name" value="2-ph_phosp"/>
    <property type="match status" value="1"/>
</dbReference>
<comment type="catalytic activity">
    <reaction evidence="7">
        <text>(2R)-O-phospho-3-sulfolactate + H2O = (2R)-3-sulfolactate + phosphate</text>
        <dbReference type="Rhea" id="RHEA:23416"/>
        <dbReference type="ChEBI" id="CHEBI:15377"/>
        <dbReference type="ChEBI" id="CHEBI:15597"/>
        <dbReference type="ChEBI" id="CHEBI:43474"/>
        <dbReference type="ChEBI" id="CHEBI:58738"/>
        <dbReference type="EC" id="3.1.3.71"/>
    </reaction>
</comment>
<evidence type="ECO:0000256" key="1">
    <source>
        <dbReference type="ARBA" id="ARBA00001946"/>
    </source>
</evidence>
<dbReference type="InterPro" id="IPR036702">
    <property type="entry name" value="ComB-like_sf"/>
</dbReference>
<organism evidence="8 9">
    <name type="scientific">Thermodesulfobacterium commune DSM 2178</name>
    <dbReference type="NCBI Taxonomy" id="289377"/>
    <lineage>
        <taxon>Bacteria</taxon>
        <taxon>Pseudomonadati</taxon>
        <taxon>Thermodesulfobacteriota</taxon>
        <taxon>Thermodesulfobacteria</taxon>
        <taxon>Thermodesulfobacteriales</taxon>
        <taxon>Thermodesulfobacteriaceae</taxon>
        <taxon>Thermodesulfobacterium</taxon>
    </lineage>
</organism>
<dbReference type="PANTHER" id="PTHR37311">
    <property type="entry name" value="2-PHOSPHOSULFOLACTATE PHOSPHATASE-RELATED"/>
    <property type="match status" value="1"/>
</dbReference>
<dbReference type="HOGENOM" id="CLU_070028_0_0_0"/>
<sequence length="245" mass="27043">MFKVFLSPGSKGCQKARDLKAIAVVVDALRASATIVTLLEKGVETIFVVSEVEDAWALKRELPQAMLVGERNNLIIEGFDYSNSPSEIFSASNLKGRLVIFTSTSGARRILACKGATRVFVGTTLNAEALSAVLREESQKHQKDIVIIPAGVYGKEEFSEEDVVASWEIAKRIGFKVIDETGFLTEEVKNRTVEENFYLSKHAKELIELGLEKDVKFCAQVGVAKTIPEVFQFIEKAALVKNRLS</sequence>